<keyword evidence="4" id="KW-0677">Repeat</keyword>
<evidence type="ECO:0000256" key="9">
    <source>
        <dbReference type="PROSITE-ProRule" id="PRU00221"/>
    </source>
</evidence>
<keyword evidence="5" id="KW-0833">Ubl conjugation pathway</keyword>
<sequence length="927" mass="102721">MINGGSGACKGNFRRDMTLRQWLGRPGRVVDRVGSLHIFRQILEFVDLAHVQGVILRNIRPSCFILSPFNRVAFIDSANTPSSSDRSSERSTGRASVQQHSRGHRYDEEAPGADALESTSYRRQVLGNVAEENSRRSWSSSQGRSQGQGQGQGHRQGQGSSYRNDQGSLEFSRENRRIGNGRADVILQSWRGSSSARWRQEWSGSSGSDVSGENITRDSGGTRSAQTRASDGRSYEGLQDAERGSGMEDSPGEEGPARDERFPQKQALLMEQTWYASPEELLGGTGMFASDIYSLGVMFFELFCTFATEAERIRVMSDLRHRILPPRLLSECPKEAAFCLWLLHPEPSSRPKAREILQCELLSEAGEALAERQAAVNVEEKAAESELLLDFLLRVQDEKQEAACKLNLDLSRLTSDIEEVERRRSILKQRGMPLRIPESSDRFRIAGLKEEAYLQNSLLANGNWMTGIGCEEDRKPPVLGKRAREDDTSVMLDSKEGIRLQEGPHKRNGDVSSKSARLMNNFSHLEKVYFSMRWKVGPPGLESGRVSSPNGSQTGGSSNSGGAGCNPRLLDQDSVHGRGSSDDWLGCFFDSLCKYARYSRFEVKATLRHGDLLNTANMVCSLSFDRDEEFFATAGVCKRIKVFECDSLLNENVDIHYPVVEMTSRSKLSSICWNSYIKRHIASSDYEGVVQLWDASTSQTLMEYHEHEKRAWSVDFSRADPTKLASGSDDGCVKMWSINNDSSIATIKTRANVCCVQFPPDASHLLVFGSADYKIYCYDLRTTKAPLCVLAGHNKTVSYVRFVDSCTLVSASTDNTLKLWDLNRASTGVDSSCALTYTGHTNEKNFVGLSVADGYIACGSEKNAVFAYHKSLPMPMASHKFGSADPITGQETEDDGGQFVSSVCWRGKSQTLVAANSMGNIKVLEMV</sequence>
<dbReference type="InterPro" id="IPR044630">
    <property type="entry name" value="SPA1/2/3/4"/>
</dbReference>
<feature type="repeat" description="WD" evidence="9">
    <location>
        <begin position="704"/>
        <end position="746"/>
    </location>
</feature>
<feature type="region of interest" description="Disordered" evidence="10">
    <location>
        <begin position="541"/>
        <end position="569"/>
    </location>
</feature>
<evidence type="ECO:0000256" key="4">
    <source>
        <dbReference type="ARBA" id="ARBA00022737"/>
    </source>
</evidence>
<keyword evidence="3" id="KW-0808">Transferase</keyword>
<keyword evidence="13" id="KW-1185">Reference proteome</keyword>
<dbReference type="FunFam" id="2.130.10.10:FF:000090">
    <property type="entry name" value="E3 ubiquitin-protein ligase RFWD2 isoform X1"/>
    <property type="match status" value="1"/>
</dbReference>
<evidence type="ECO:0000256" key="7">
    <source>
        <dbReference type="ARBA" id="ARBA00023242"/>
    </source>
</evidence>
<dbReference type="GO" id="GO:0016740">
    <property type="term" value="F:transferase activity"/>
    <property type="evidence" value="ECO:0007669"/>
    <property type="project" value="UniProtKB-KW"/>
</dbReference>
<evidence type="ECO:0000256" key="10">
    <source>
        <dbReference type="SAM" id="MobiDB-lite"/>
    </source>
</evidence>
<dbReference type="InterPro" id="IPR011009">
    <property type="entry name" value="Kinase-like_dom_sf"/>
</dbReference>
<dbReference type="InterPro" id="IPR036322">
    <property type="entry name" value="WD40_repeat_dom_sf"/>
</dbReference>
<dbReference type="InterPro" id="IPR001680">
    <property type="entry name" value="WD40_rpt"/>
</dbReference>
<feature type="compositionally biased region" description="Gly residues" evidence="10">
    <location>
        <begin position="146"/>
        <end position="156"/>
    </location>
</feature>
<dbReference type="InterPro" id="IPR020472">
    <property type="entry name" value="WD40_PAC1"/>
</dbReference>
<dbReference type="Proteomes" id="UP001633002">
    <property type="component" value="Unassembled WGS sequence"/>
</dbReference>
<dbReference type="PRINTS" id="PR00320">
    <property type="entry name" value="GPROTEINBRPT"/>
</dbReference>
<dbReference type="GO" id="GO:0042802">
    <property type="term" value="F:identical protein binding"/>
    <property type="evidence" value="ECO:0007669"/>
    <property type="project" value="UniProtKB-ARBA"/>
</dbReference>
<dbReference type="SUPFAM" id="SSF50978">
    <property type="entry name" value="WD40 repeat-like"/>
    <property type="match status" value="1"/>
</dbReference>
<name>A0ABD3HXX4_9MARC</name>
<dbReference type="SUPFAM" id="SSF56112">
    <property type="entry name" value="Protein kinase-like (PK-like)"/>
    <property type="match status" value="1"/>
</dbReference>
<dbReference type="AlphaFoldDB" id="A0ABD3HXX4"/>
<evidence type="ECO:0000256" key="8">
    <source>
        <dbReference type="ARBA" id="ARBA00084091"/>
    </source>
</evidence>
<feature type="domain" description="Protein kinase" evidence="11">
    <location>
        <begin position="1"/>
        <end position="362"/>
    </location>
</feature>
<feature type="compositionally biased region" description="Basic and acidic residues" evidence="10">
    <location>
        <begin position="230"/>
        <end position="246"/>
    </location>
</feature>
<evidence type="ECO:0000256" key="5">
    <source>
        <dbReference type="ARBA" id="ARBA00022786"/>
    </source>
</evidence>
<keyword evidence="6" id="KW-0175">Coiled coil</keyword>
<dbReference type="Pfam" id="PF00400">
    <property type="entry name" value="WD40"/>
    <property type="match status" value="3"/>
</dbReference>
<feature type="region of interest" description="Disordered" evidence="10">
    <location>
        <begin position="79"/>
        <end position="167"/>
    </location>
</feature>
<dbReference type="PROSITE" id="PS00678">
    <property type="entry name" value="WD_REPEATS_1"/>
    <property type="match status" value="1"/>
</dbReference>
<dbReference type="PANTHER" id="PTHR44218">
    <property type="entry name" value="PROTEIN SPA1-RELATED 2"/>
    <property type="match status" value="1"/>
</dbReference>
<dbReference type="PROSITE" id="PS50011">
    <property type="entry name" value="PROTEIN_KINASE_DOM"/>
    <property type="match status" value="1"/>
</dbReference>
<keyword evidence="8" id="KW-0607">Phytochrome signaling pathway</keyword>
<feature type="repeat" description="WD" evidence="9">
    <location>
        <begin position="790"/>
        <end position="830"/>
    </location>
</feature>
<dbReference type="InterPro" id="IPR000719">
    <property type="entry name" value="Prot_kinase_dom"/>
</dbReference>
<comment type="subcellular location">
    <subcellularLocation>
        <location evidence="1">Nucleus</location>
    </subcellularLocation>
</comment>
<evidence type="ECO:0000256" key="6">
    <source>
        <dbReference type="ARBA" id="ARBA00023054"/>
    </source>
</evidence>
<feature type="compositionally biased region" description="Low complexity" evidence="10">
    <location>
        <begin position="547"/>
        <end position="557"/>
    </location>
</feature>
<evidence type="ECO:0000259" key="11">
    <source>
        <dbReference type="PROSITE" id="PS50011"/>
    </source>
</evidence>
<reference evidence="12 13" key="1">
    <citation type="submission" date="2024-09" db="EMBL/GenBank/DDBJ databases">
        <title>Chromosome-scale assembly of Riccia sorocarpa.</title>
        <authorList>
            <person name="Paukszto L."/>
        </authorList>
    </citation>
    <scope>NUCLEOTIDE SEQUENCE [LARGE SCALE GENOMIC DNA]</scope>
    <source>
        <strain evidence="12">LP-2024</strain>
        <tissue evidence="12">Aerial parts of the thallus</tissue>
    </source>
</reference>
<evidence type="ECO:0000256" key="3">
    <source>
        <dbReference type="ARBA" id="ARBA00022679"/>
    </source>
</evidence>
<accession>A0ABD3HXX4</accession>
<dbReference type="GO" id="GO:0005634">
    <property type="term" value="C:nucleus"/>
    <property type="evidence" value="ECO:0007669"/>
    <property type="project" value="UniProtKB-SubCell"/>
</dbReference>
<dbReference type="EMBL" id="JBJQOH010000003">
    <property type="protein sequence ID" value="KAL3695159.1"/>
    <property type="molecule type" value="Genomic_DNA"/>
</dbReference>
<dbReference type="PROSITE" id="PS50294">
    <property type="entry name" value="WD_REPEATS_REGION"/>
    <property type="match status" value="1"/>
</dbReference>
<dbReference type="InterPro" id="IPR015943">
    <property type="entry name" value="WD40/YVTN_repeat-like_dom_sf"/>
</dbReference>
<evidence type="ECO:0000313" key="12">
    <source>
        <dbReference type="EMBL" id="KAL3695159.1"/>
    </source>
</evidence>
<proteinExistence type="predicted"/>
<organism evidence="12 13">
    <name type="scientific">Riccia sorocarpa</name>
    <dbReference type="NCBI Taxonomy" id="122646"/>
    <lineage>
        <taxon>Eukaryota</taxon>
        <taxon>Viridiplantae</taxon>
        <taxon>Streptophyta</taxon>
        <taxon>Embryophyta</taxon>
        <taxon>Marchantiophyta</taxon>
        <taxon>Marchantiopsida</taxon>
        <taxon>Marchantiidae</taxon>
        <taxon>Marchantiales</taxon>
        <taxon>Ricciaceae</taxon>
        <taxon>Riccia</taxon>
    </lineage>
</organism>
<dbReference type="InterPro" id="IPR019775">
    <property type="entry name" value="WD40_repeat_CS"/>
</dbReference>
<gene>
    <name evidence="12" type="ORF">R1sor_008810</name>
</gene>
<dbReference type="GO" id="GO:0009585">
    <property type="term" value="P:red, far-red light phototransduction"/>
    <property type="evidence" value="ECO:0007669"/>
    <property type="project" value="UniProtKB-KW"/>
</dbReference>
<dbReference type="Gene3D" id="2.130.10.10">
    <property type="entry name" value="YVTN repeat-like/Quinoprotein amine dehydrogenase"/>
    <property type="match status" value="1"/>
</dbReference>
<feature type="region of interest" description="Disordered" evidence="10">
    <location>
        <begin position="197"/>
        <end position="259"/>
    </location>
</feature>
<keyword evidence="7" id="KW-0539">Nucleus</keyword>
<dbReference type="SMART" id="SM00320">
    <property type="entry name" value="WD40"/>
    <property type="match status" value="6"/>
</dbReference>
<comment type="caution">
    <text evidence="12">The sequence shown here is derived from an EMBL/GenBank/DDBJ whole genome shotgun (WGS) entry which is preliminary data.</text>
</comment>
<keyword evidence="2 9" id="KW-0853">WD repeat</keyword>
<feature type="compositionally biased region" description="Polar residues" evidence="10">
    <location>
        <begin position="197"/>
        <end position="229"/>
    </location>
</feature>
<dbReference type="PROSITE" id="PS50082">
    <property type="entry name" value="WD_REPEATS_2"/>
    <property type="match status" value="2"/>
</dbReference>
<dbReference type="PANTHER" id="PTHR44218:SF6">
    <property type="entry name" value="PROTEIN SUPPRESSOR OF PHYA-105 1"/>
    <property type="match status" value="1"/>
</dbReference>
<dbReference type="Gene3D" id="1.10.510.10">
    <property type="entry name" value="Transferase(Phosphotransferase) domain 1"/>
    <property type="match status" value="1"/>
</dbReference>
<protein>
    <recommendedName>
        <fullName evidence="11">Protein kinase domain-containing protein</fullName>
    </recommendedName>
</protein>
<evidence type="ECO:0000313" key="13">
    <source>
        <dbReference type="Proteomes" id="UP001633002"/>
    </source>
</evidence>
<evidence type="ECO:0000256" key="2">
    <source>
        <dbReference type="ARBA" id="ARBA00022574"/>
    </source>
</evidence>
<feature type="compositionally biased region" description="Low complexity" evidence="10">
    <location>
        <begin position="136"/>
        <end position="145"/>
    </location>
</feature>
<evidence type="ECO:0000256" key="1">
    <source>
        <dbReference type="ARBA" id="ARBA00004123"/>
    </source>
</evidence>